<organism evidence="5 6">
    <name type="scientific">Pseudothauera rhizosphaerae</name>
    <dbReference type="NCBI Taxonomy" id="2565932"/>
    <lineage>
        <taxon>Bacteria</taxon>
        <taxon>Pseudomonadati</taxon>
        <taxon>Pseudomonadota</taxon>
        <taxon>Betaproteobacteria</taxon>
        <taxon>Rhodocyclales</taxon>
        <taxon>Zoogloeaceae</taxon>
        <taxon>Pseudothauera</taxon>
    </lineage>
</organism>
<comment type="caution">
    <text evidence="5">The sequence shown here is derived from an EMBL/GenBank/DDBJ whole genome shotgun (WGS) entry which is preliminary data.</text>
</comment>
<name>A0A4S4AMI3_9RHOO</name>
<keyword evidence="1" id="KW-0602">Photosynthesis</keyword>
<dbReference type="Proteomes" id="UP000307956">
    <property type="component" value="Unassembled WGS sequence"/>
</dbReference>
<gene>
    <name evidence="5" type="ORF">E6O51_14290</name>
</gene>
<feature type="chain" id="PRO_5020922298" description="Photosynthesis system II assembly factor Ycf48/Hcf136-like domain-containing protein" evidence="3">
    <location>
        <begin position="27"/>
        <end position="354"/>
    </location>
</feature>
<evidence type="ECO:0000256" key="1">
    <source>
        <dbReference type="ARBA" id="ARBA00022531"/>
    </source>
</evidence>
<dbReference type="GO" id="GO:0015979">
    <property type="term" value="P:photosynthesis"/>
    <property type="evidence" value="ECO:0007669"/>
    <property type="project" value="UniProtKB-KW"/>
</dbReference>
<evidence type="ECO:0000313" key="6">
    <source>
        <dbReference type="Proteomes" id="UP000307956"/>
    </source>
</evidence>
<dbReference type="GO" id="GO:0009523">
    <property type="term" value="C:photosystem II"/>
    <property type="evidence" value="ECO:0007669"/>
    <property type="project" value="UniProtKB-KW"/>
</dbReference>
<dbReference type="EMBL" id="SSOD01000011">
    <property type="protein sequence ID" value="THF60368.1"/>
    <property type="molecule type" value="Genomic_DNA"/>
</dbReference>
<protein>
    <recommendedName>
        <fullName evidence="4">Photosynthesis system II assembly factor Ycf48/Hcf136-like domain-containing protein</fullName>
    </recommendedName>
</protein>
<dbReference type="Pfam" id="PF14870">
    <property type="entry name" value="PSII_BNR"/>
    <property type="match status" value="2"/>
</dbReference>
<keyword evidence="6" id="KW-1185">Reference proteome</keyword>
<evidence type="ECO:0000313" key="5">
    <source>
        <dbReference type="EMBL" id="THF60368.1"/>
    </source>
</evidence>
<dbReference type="InterPro" id="IPR028203">
    <property type="entry name" value="PSII_CF48-like_dom"/>
</dbReference>
<reference evidence="5 6" key="1">
    <citation type="submission" date="2019-04" db="EMBL/GenBank/DDBJ databases">
        <title>Azoarcus rhizosphaerae sp. nov. isolated from rhizosphere of Ficus religiosa.</title>
        <authorList>
            <person name="Lin S.-Y."/>
            <person name="Hameed A."/>
            <person name="Hsu Y.-H."/>
            <person name="Young C.-C."/>
        </authorList>
    </citation>
    <scope>NUCLEOTIDE SEQUENCE [LARGE SCALE GENOMIC DNA]</scope>
    <source>
        <strain evidence="5 6">CC-YHH848</strain>
    </source>
</reference>
<feature type="signal peptide" evidence="3">
    <location>
        <begin position="1"/>
        <end position="26"/>
    </location>
</feature>
<dbReference type="SUPFAM" id="SSF110296">
    <property type="entry name" value="Oligoxyloglucan reducing end-specific cellobiohydrolase"/>
    <property type="match status" value="1"/>
</dbReference>
<evidence type="ECO:0000256" key="2">
    <source>
        <dbReference type="ARBA" id="ARBA00023276"/>
    </source>
</evidence>
<dbReference type="PANTHER" id="PTHR47199">
    <property type="entry name" value="PHOTOSYSTEM II STABILITY/ASSEMBLY FACTOR HCF136, CHLOROPLASTIC"/>
    <property type="match status" value="1"/>
</dbReference>
<sequence>MRIQSCFRAALAASLLTLHPYTVALAAAQATPLDRPAQISRLAVHGALLDVAEVGGRLVAVGERGHVLLSDDDGRNWTQAEVPVSVTLTAVHFADRQTGWSVGHGGVVLQTVDGGDRWARQTDGRALGGALLEALRAARAAGDTALADKLQRFIDEGPDKPLLDVLFLDGKRGFAVGAYGLVLATDDGGKRWRVACELLDSDEDRHIYAIRKLGNALYLAGEQGLLYRSTDGGNRFARLESPVEGSWFGLIGASDELLLFGLRGALWHSDDGGGHWQRLPVDTKYSFAAGLVLAGQGFLLADDGGGLWQFAGGGTPHRLENGARFPLTGLTLAADGGVVASGFAGTLRFATSGR</sequence>
<dbReference type="Gene3D" id="2.130.10.10">
    <property type="entry name" value="YVTN repeat-like/Quinoprotein amine dehydrogenase"/>
    <property type="match status" value="2"/>
</dbReference>
<accession>A0A4S4AMI3</accession>
<dbReference type="PANTHER" id="PTHR47199:SF2">
    <property type="entry name" value="PHOTOSYSTEM II STABILITY_ASSEMBLY FACTOR HCF136, CHLOROPLASTIC"/>
    <property type="match status" value="1"/>
</dbReference>
<feature type="domain" description="Photosynthesis system II assembly factor Ycf48/Hcf136-like" evidence="4">
    <location>
        <begin position="159"/>
        <end position="240"/>
    </location>
</feature>
<dbReference type="InterPro" id="IPR015943">
    <property type="entry name" value="WD40/YVTN_repeat-like_dom_sf"/>
</dbReference>
<evidence type="ECO:0000256" key="3">
    <source>
        <dbReference type="SAM" id="SignalP"/>
    </source>
</evidence>
<dbReference type="OrthoDB" id="9767885at2"/>
<proteinExistence type="predicted"/>
<evidence type="ECO:0000259" key="4">
    <source>
        <dbReference type="Pfam" id="PF14870"/>
    </source>
</evidence>
<keyword evidence="2" id="KW-0604">Photosystem II</keyword>
<feature type="domain" description="Photosynthesis system II assembly factor Ycf48/Hcf136-like" evidence="4">
    <location>
        <begin position="74"/>
        <end position="121"/>
    </location>
</feature>
<keyword evidence="3" id="KW-0732">Signal</keyword>
<dbReference type="RefSeq" id="WP_136385669.1">
    <property type="nucleotide sequence ID" value="NZ_SSOD01000011.1"/>
</dbReference>
<dbReference type="AlphaFoldDB" id="A0A4S4AMI3"/>